<feature type="domain" description="ABC transporter" evidence="4">
    <location>
        <begin position="2"/>
        <end position="225"/>
    </location>
</feature>
<dbReference type="PROSITE" id="PS00211">
    <property type="entry name" value="ABC_TRANSPORTER_1"/>
    <property type="match status" value="1"/>
</dbReference>
<dbReference type="InterPro" id="IPR017911">
    <property type="entry name" value="MacB-like_ATP-bd"/>
</dbReference>
<dbReference type="GO" id="GO:0005524">
    <property type="term" value="F:ATP binding"/>
    <property type="evidence" value="ECO:0007669"/>
    <property type="project" value="UniProtKB-KW"/>
</dbReference>
<dbReference type="CDD" id="cd03255">
    <property type="entry name" value="ABC_MJ0796_LolCDE_FtsE"/>
    <property type="match status" value="1"/>
</dbReference>
<dbReference type="PANTHER" id="PTHR24220:SF86">
    <property type="entry name" value="ABC TRANSPORTER ABCH.1"/>
    <property type="match status" value="1"/>
</dbReference>
<comment type="caution">
    <text evidence="5">The sequence shown here is derived from an EMBL/GenBank/DDBJ whole genome shotgun (WGS) entry which is preliminary data.</text>
</comment>
<proteinExistence type="predicted"/>
<dbReference type="InterPro" id="IPR015854">
    <property type="entry name" value="ABC_transpr_LolD-like"/>
</dbReference>
<dbReference type="InterPro" id="IPR003593">
    <property type="entry name" value="AAA+_ATPase"/>
</dbReference>
<dbReference type="RefSeq" id="WP_168046834.1">
    <property type="nucleotide sequence ID" value="NZ_JAATJR010000001.1"/>
</dbReference>
<accession>A0ABX1EWG9</accession>
<dbReference type="PANTHER" id="PTHR24220">
    <property type="entry name" value="IMPORT ATP-BINDING PROTEIN"/>
    <property type="match status" value="1"/>
</dbReference>
<dbReference type="SUPFAM" id="SSF52540">
    <property type="entry name" value="P-loop containing nucleoside triphosphate hydrolases"/>
    <property type="match status" value="1"/>
</dbReference>
<evidence type="ECO:0000313" key="5">
    <source>
        <dbReference type="EMBL" id="NKE43657.1"/>
    </source>
</evidence>
<keyword evidence="3 5" id="KW-0067">ATP-binding</keyword>
<keyword evidence="6" id="KW-1185">Reference proteome</keyword>
<dbReference type="Proteomes" id="UP000765160">
    <property type="component" value="Unassembled WGS sequence"/>
</dbReference>
<keyword evidence="2" id="KW-0547">Nucleotide-binding</keyword>
<organism evidence="5 6">
    <name type="scientific">Falsiroseomonas frigidaquae</name>
    <dbReference type="NCBI Taxonomy" id="487318"/>
    <lineage>
        <taxon>Bacteria</taxon>
        <taxon>Pseudomonadati</taxon>
        <taxon>Pseudomonadota</taxon>
        <taxon>Alphaproteobacteria</taxon>
        <taxon>Acetobacterales</taxon>
        <taxon>Roseomonadaceae</taxon>
        <taxon>Falsiroseomonas</taxon>
    </lineage>
</organism>
<evidence type="ECO:0000256" key="1">
    <source>
        <dbReference type="ARBA" id="ARBA00022448"/>
    </source>
</evidence>
<evidence type="ECO:0000259" key="4">
    <source>
        <dbReference type="PROSITE" id="PS50893"/>
    </source>
</evidence>
<reference evidence="5 6" key="1">
    <citation type="submission" date="2020-03" db="EMBL/GenBank/DDBJ databases">
        <title>Roseomonas selenitidurans sp. nov. isolated from soil.</title>
        <authorList>
            <person name="Liu H."/>
        </authorList>
    </citation>
    <scope>NUCLEOTIDE SEQUENCE [LARGE SCALE GENOMIC DNA]</scope>
    <source>
        <strain evidence="5 6">JCM 15073</strain>
    </source>
</reference>
<gene>
    <name evidence="5" type="ORF">HB662_02640</name>
</gene>
<name>A0ABX1EWG9_9PROT</name>
<dbReference type="InterPro" id="IPR003439">
    <property type="entry name" value="ABC_transporter-like_ATP-bd"/>
</dbReference>
<sequence>MLELVDIGRSFRVGPGEVHILRHLSLTVAAGQLVSIMGGSGSGKTTLMNIIGLLDKPTSGQYRIDGQDVLKAEARELSRLRNRLIGFVFQSFFLLPRLNAWRNVALPLMYRGTPEAEARRRAIAMLERVGLAERTEHMPAMLSGGQKQRVAIARALVGEPRVILADEPTGALDPKVSQEIMELFLALKREYGVLILIITHDPGVAAQCERQVVLADGVLTEAPRGC</sequence>
<dbReference type="Gene3D" id="3.40.50.300">
    <property type="entry name" value="P-loop containing nucleotide triphosphate hydrolases"/>
    <property type="match status" value="1"/>
</dbReference>
<protein>
    <submittedName>
        <fullName evidence="5">ABC transporter ATP-binding protein</fullName>
    </submittedName>
</protein>
<dbReference type="InterPro" id="IPR017871">
    <property type="entry name" value="ABC_transporter-like_CS"/>
</dbReference>
<dbReference type="EMBL" id="JAAVTX010000001">
    <property type="protein sequence ID" value="NKE43657.1"/>
    <property type="molecule type" value="Genomic_DNA"/>
</dbReference>
<evidence type="ECO:0000313" key="6">
    <source>
        <dbReference type="Proteomes" id="UP000765160"/>
    </source>
</evidence>
<evidence type="ECO:0000256" key="2">
    <source>
        <dbReference type="ARBA" id="ARBA00022741"/>
    </source>
</evidence>
<dbReference type="SMART" id="SM00382">
    <property type="entry name" value="AAA"/>
    <property type="match status" value="1"/>
</dbReference>
<dbReference type="PROSITE" id="PS50893">
    <property type="entry name" value="ABC_TRANSPORTER_2"/>
    <property type="match status" value="1"/>
</dbReference>
<keyword evidence="1" id="KW-0813">Transport</keyword>
<dbReference type="Pfam" id="PF00005">
    <property type="entry name" value="ABC_tran"/>
    <property type="match status" value="1"/>
</dbReference>
<dbReference type="InterPro" id="IPR027417">
    <property type="entry name" value="P-loop_NTPase"/>
</dbReference>
<evidence type="ECO:0000256" key="3">
    <source>
        <dbReference type="ARBA" id="ARBA00022840"/>
    </source>
</evidence>